<dbReference type="SUPFAM" id="SSF160582">
    <property type="entry name" value="MbtH-like"/>
    <property type="match status" value="1"/>
</dbReference>
<proteinExistence type="predicted"/>
<dbReference type="EMBL" id="JBGFFX010000006">
    <property type="protein sequence ID" value="MEY8771119.1"/>
    <property type="molecule type" value="Genomic_DNA"/>
</dbReference>
<dbReference type="Pfam" id="PF03621">
    <property type="entry name" value="MbtH"/>
    <property type="match status" value="1"/>
</dbReference>
<dbReference type="Proteomes" id="UP001565243">
    <property type="component" value="Unassembled WGS sequence"/>
</dbReference>
<organism evidence="2 3">
    <name type="scientific">Erwinia aeris</name>
    <dbReference type="NCBI Taxonomy" id="3239803"/>
    <lineage>
        <taxon>Bacteria</taxon>
        <taxon>Pseudomonadati</taxon>
        <taxon>Pseudomonadota</taxon>
        <taxon>Gammaproteobacteria</taxon>
        <taxon>Enterobacterales</taxon>
        <taxon>Erwiniaceae</taxon>
        <taxon>Erwinia</taxon>
    </lineage>
</organism>
<gene>
    <name evidence="2" type="ORF">AB6T85_11865</name>
</gene>
<dbReference type="Gene3D" id="3.90.820.10">
    <property type="entry name" value="Structural Genomics, Unknown Function 30-nov-00 1gh9 Mol_id"/>
    <property type="match status" value="1"/>
</dbReference>
<comment type="caution">
    <text evidence="2">The sequence shown here is derived from an EMBL/GenBank/DDBJ whole genome shotgun (WGS) entry which is preliminary data.</text>
</comment>
<evidence type="ECO:0000313" key="3">
    <source>
        <dbReference type="Proteomes" id="UP001565243"/>
    </source>
</evidence>
<evidence type="ECO:0000313" key="2">
    <source>
        <dbReference type="EMBL" id="MEY8771119.1"/>
    </source>
</evidence>
<evidence type="ECO:0000259" key="1">
    <source>
        <dbReference type="SMART" id="SM00923"/>
    </source>
</evidence>
<dbReference type="InterPro" id="IPR037407">
    <property type="entry name" value="MLP_fam"/>
</dbReference>
<protein>
    <submittedName>
        <fullName evidence="2">MbtH family protein</fullName>
    </submittedName>
</protein>
<feature type="domain" description="MbtH-like" evidence="1">
    <location>
        <begin position="5"/>
        <end position="54"/>
    </location>
</feature>
<dbReference type="PANTHER" id="PTHR38444:SF1">
    <property type="entry name" value="ENTEROBACTIN BIOSYNTHESIS PROTEIN YBDZ"/>
    <property type="match status" value="1"/>
</dbReference>
<dbReference type="RefSeq" id="WP_125288080.1">
    <property type="nucleotide sequence ID" value="NZ_JBGFFX010000006.1"/>
</dbReference>
<name>A0ABV4E8I9_9GAMM</name>
<accession>A0ABV4E8I9</accession>
<dbReference type="PANTHER" id="PTHR38444">
    <property type="entry name" value="ENTEROBACTIN BIOSYNTHESIS PROTEIN YBDZ"/>
    <property type="match status" value="1"/>
</dbReference>
<dbReference type="InterPro" id="IPR005153">
    <property type="entry name" value="MbtH-like_dom"/>
</dbReference>
<dbReference type="InterPro" id="IPR038020">
    <property type="entry name" value="MbtH-like_sf"/>
</dbReference>
<keyword evidence="3" id="KW-1185">Reference proteome</keyword>
<reference evidence="2 3" key="1">
    <citation type="submission" date="2024-07" db="EMBL/GenBank/DDBJ databases">
        <authorList>
            <person name="Hebao G."/>
        </authorList>
    </citation>
    <scope>NUCLEOTIDE SEQUENCE [LARGE SCALE GENOMIC DNA]</scope>
    <source>
        <strain evidence="2 3">ACCC 02193</strain>
    </source>
</reference>
<dbReference type="SMART" id="SM00923">
    <property type="entry name" value="MbtH"/>
    <property type="match status" value="1"/>
</dbReference>
<sequence length="69" mass="7749">MEQSNPFDRPEGPFFVLQNHLGYSLWPAHCARPAGWQPAYGPATQHECNDWLARWQTLTPAHFAAGVTA</sequence>